<dbReference type="Gene3D" id="2.40.128.20">
    <property type="match status" value="2"/>
</dbReference>
<evidence type="ECO:0000313" key="4">
    <source>
        <dbReference type="Proteomes" id="UP001224890"/>
    </source>
</evidence>
<evidence type="ECO:0000259" key="1">
    <source>
        <dbReference type="Pfam" id="PF10703"/>
    </source>
</evidence>
<dbReference type="InterPro" id="IPR024724">
    <property type="entry name" value="MoaF_N"/>
</dbReference>
<accession>A0AAJ0ALG1</accession>
<dbReference type="AlphaFoldDB" id="A0AAJ0ALG1"/>
<dbReference type="Pfam" id="PF10703">
    <property type="entry name" value="MoaF"/>
    <property type="match status" value="1"/>
</dbReference>
<feature type="domain" description="Molybdenum cofactor biosynthesis protein F N-terminal" evidence="1">
    <location>
        <begin position="14"/>
        <end position="123"/>
    </location>
</feature>
<gene>
    <name evidence="3" type="ORF">BDP55DRAFT_728715</name>
</gene>
<organism evidence="3 4">
    <name type="scientific">Colletotrichum godetiae</name>
    <dbReference type="NCBI Taxonomy" id="1209918"/>
    <lineage>
        <taxon>Eukaryota</taxon>
        <taxon>Fungi</taxon>
        <taxon>Dikarya</taxon>
        <taxon>Ascomycota</taxon>
        <taxon>Pezizomycotina</taxon>
        <taxon>Sordariomycetes</taxon>
        <taxon>Hypocreomycetidae</taxon>
        <taxon>Glomerellales</taxon>
        <taxon>Glomerellaceae</taxon>
        <taxon>Colletotrichum</taxon>
        <taxon>Colletotrichum acutatum species complex</taxon>
    </lineage>
</organism>
<dbReference type="GeneID" id="85464003"/>
<dbReference type="Proteomes" id="UP001224890">
    <property type="component" value="Unassembled WGS sequence"/>
</dbReference>
<evidence type="ECO:0000313" key="3">
    <source>
        <dbReference type="EMBL" id="KAK1675404.1"/>
    </source>
</evidence>
<dbReference type="RefSeq" id="XP_060429407.1">
    <property type="nucleotide sequence ID" value="XM_060579477.1"/>
</dbReference>
<dbReference type="InterPro" id="IPR012674">
    <property type="entry name" value="Calycin"/>
</dbReference>
<protein>
    <submittedName>
        <fullName evidence="3">Molybdenum cofactor biosynthesis protein F</fullName>
    </submittedName>
</protein>
<sequence length="275" mass="31470">MVASTELSDFVPVSDWPTLEELVAGFQEHIMPASSKLAGNTFDHVFDIGLRISHEFHDSETLTWKILEGDQAGVTGDAQYRAYEVRADIYFVDFYKPDYKEQVSLILDNTTGQSIACVSGFSDQTNERRTWTKFFNAIKNDRGDVRPYETTEELIGKHILYRYTPRDAYEHLYLNKGTLMWHCLSGTEKGLADAELCKMLKLSDSLYLLFWTETIMPVESVVVVDLREMRSTGRFFCWDPKPQREVWVRFGSYATILAETDAAKVLAKPVTSGRL</sequence>
<keyword evidence="4" id="KW-1185">Reference proteome</keyword>
<dbReference type="Pfam" id="PF17409">
    <property type="entry name" value="MoaF_C"/>
    <property type="match status" value="1"/>
</dbReference>
<comment type="caution">
    <text evidence="3">The sequence shown here is derived from an EMBL/GenBank/DDBJ whole genome shotgun (WGS) entry which is preliminary data.</text>
</comment>
<evidence type="ECO:0000259" key="2">
    <source>
        <dbReference type="Pfam" id="PF17409"/>
    </source>
</evidence>
<name>A0AAJ0ALG1_9PEZI</name>
<reference evidence="3" key="1">
    <citation type="submission" date="2021-06" db="EMBL/GenBank/DDBJ databases">
        <title>Comparative genomics, transcriptomics and evolutionary studies reveal genomic signatures of adaptation to plant cell wall in hemibiotrophic fungi.</title>
        <authorList>
            <consortium name="DOE Joint Genome Institute"/>
            <person name="Baroncelli R."/>
            <person name="Diaz J.F."/>
            <person name="Benocci T."/>
            <person name="Peng M."/>
            <person name="Battaglia E."/>
            <person name="Haridas S."/>
            <person name="Andreopoulos W."/>
            <person name="Labutti K."/>
            <person name="Pangilinan J."/>
            <person name="Floch G.L."/>
            <person name="Makela M.R."/>
            <person name="Henrissat B."/>
            <person name="Grigoriev I.V."/>
            <person name="Crouch J.A."/>
            <person name="De Vries R.P."/>
            <person name="Sukno S.A."/>
            <person name="Thon M.R."/>
        </authorList>
    </citation>
    <scope>NUCLEOTIDE SEQUENCE</scope>
    <source>
        <strain evidence="3">CBS 193.32</strain>
    </source>
</reference>
<proteinExistence type="predicted"/>
<feature type="domain" description="MoaF C-terminal" evidence="2">
    <location>
        <begin position="149"/>
        <end position="260"/>
    </location>
</feature>
<dbReference type="InterPro" id="IPR035348">
    <property type="entry name" value="MoaF_C"/>
</dbReference>
<dbReference type="EMBL" id="JAHMHR010000021">
    <property type="protein sequence ID" value="KAK1675404.1"/>
    <property type="molecule type" value="Genomic_DNA"/>
</dbReference>